<protein>
    <submittedName>
        <fullName evidence="1">Uncharacterized protein</fullName>
    </submittedName>
</protein>
<dbReference type="Proteomes" id="UP000247476">
    <property type="component" value="Unassembled WGS sequence"/>
</dbReference>
<dbReference type="AlphaFoldDB" id="A0A2V5K1E5"/>
<reference evidence="1 2" key="1">
    <citation type="submission" date="2018-05" db="EMBL/GenBank/DDBJ databases">
        <title>Paenibacillus flagellatus sp. nov., isolated from selenium mineral soil.</title>
        <authorList>
            <person name="Dai X."/>
        </authorList>
    </citation>
    <scope>NUCLEOTIDE SEQUENCE [LARGE SCALE GENOMIC DNA]</scope>
    <source>
        <strain evidence="1 2">DXL2</strain>
    </source>
</reference>
<proteinExistence type="predicted"/>
<dbReference type="RefSeq" id="WP_110841527.1">
    <property type="nucleotide sequence ID" value="NZ_QJVJ01000008.1"/>
</dbReference>
<evidence type="ECO:0000313" key="1">
    <source>
        <dbReference type="EMBL" id="PYI52979.1"/>
    </source>
</evidence>
<sequence>MEPRSKEQLEQDLADALTEGEMAGSDPDEAALHRLSPRYEVRSQAERDPIVEETKAIRRMAKEVDDRYDDYMSRATGDADKGAGPSRTE</sequence>
<dbReference type="EMBL" id="QJVJ01000008">
    <property type="protein sequence ID" value="PYI52979.1"/>
    <property type="molecule type" value="Genomic_DNA"/>
</dbReference>
<evidence type="ECO:0000313" key="2">
    <source>
        <dbReference type="Proteomes" id="UP000247476"/>
    </source>
</evidence>
<dbReference type="OrthoDB" id="2666285at2"/>
<accession>A0A2V5K1E5</accession>
<comment type="caution">
    <text evidence="1">The sequence shown here is derived from an EMBL/GenBank/DDBJ whole genome shotgun (WGS) entry which is preliminary data.</text>
</comment>
<keyword evidence="2" id="KW-1185">Reference proteome</keyword>
<name>A0A2V5K1E5_9BACL</name>
<organism evidence="1 2">
    <name type="scientific">Paenibacillus flagellatus</name>
    <dbReference type="NCBI Taxonomy" id="2211139"/>
    <lineage>
        <taxon>Bacteria</taxon>
        <taxon>Bacillati</taxon>
        <taxon>Bacillota</taxon>
        <taxon>Bacilli</taxon>
        <taxon>Bacillales</taxon>
        <taxon>Paenibacillaceae</taxon>
        <taxon>Paenibacillus</taxon>
    </lineage>
</organism>
<gene>
    <name evidence="1" type="ORF">DLM86_18440</name>
</gene>